<dbReference type="Proteomes" id="UP000663868">
    <property type="component" value="Unassembled WGS sequence"/>
</dbReference>
<evidence type="ECO:0000313" key="1">
    <source>
        <dbReference type="EMBL" id="CAF4275716.1"/>
    </source>
</evidence>
<gene>
    <name evidence="1" type="ORF">KXQ929_LOCUS44144</name>
</gene>
<dbReference type="AlphaFoldDB" id="A0A820GBK6"/>
<organism evidence="1 2">
    <name type="scientific">Adineta steineri</name>
    <dbReference type="NCBI Taxonomy" id="433720"/>
    <lineage>
        <taxon>Eukaryota</taxon>
        <taxon>Metazoa</taxon>
        <taxon>Spiralia</taxon>
        <taxon>Gnathifera</taxon>
        <taxon>Rotifera</taxon>
        <taxon>Eurotatoria</taxon>
        <taxon>Bdelloidea</taxon>
        <taxon>Adinetida</taxon>
        <taxon>Adinetidae</taxon>
        <taxon>Adineta</taxon>
    </lineage>
</organism>
<feature type="non-terminal residue" evidence="1">
    <location>
        <position position="1"/>
    </location>
</feature>
<reference evidence="1" key="1">
    <citation type="submission" date="2021-02" db="EMBL/GenBank/DDBJ databases">
        <authorList>
            <person name="Nowell W R."/>
        </authorList>
    </citation>
    <scope>NUCLEOTIDE SEQUENCE</scope>
</reference>
<accession>A0A820GBK6</accession>
<proteinExistence type="predicted"/>
<evidence type="ECO:0000313" key="2">
    <source>
        <dbReference type="Proteomes" id="UP000663868"/>
    </source>
</evidence>
<sequence length="30" mass="3504">QNQIGNDLFHLDEYARFLSGLKKLVKQSKL</sequence>
<name>A0A820GBK6_9BILA</name>
<dbReference type="EMBL" id="CAJOBB010012398">
    <property type="protein sequence ID" value="CAF4275716.1"/>
    <property type="molecule type" value="Genomic_DNA"/>
</dbReference>
<comment type="caution">
    <text evidence="1">The sequence shown here is derived from an EMBL/GenBank/DDBJ whole genome shotgun (WGS) entry which is preliminary data.</text>
</comment>
<protein>
    <submittedName>
        <fullName evidence="1">Uncharacterized protein</fullName>
    </submittedName>
</protein>